<dbReference type="RefSeq" id="WP_180822995.1">
    <property type="nucleotide sequence ID" value="NZ_JACAWY010000001.1"/>
</dbReference>
<organism evidence="2 3">
    <name type="scientific">Pantoea nemavictus</name>
    <dbReference type="NCBI Taxonomy" id="2726955"/>
    <lineage>
        <taxon>Bacteria</taxon>
        <taxon>Pseudomonadati</taxon>
        <taxon>Pseudomonadota</taxon>
        <taxon>Gammaproteobacteria</taxon>
        <taxon>Enterobacterales</taxon>
        <taxon>Erwiniaceae</taxon>
        <taxon>Pantoea</taxon>
    </lineage>
</organism>
<gene>
    <name evidence="2" type="ORF">WH298_12580</name>
</gene>
<keyword evidence="3" id="KW-1185">Reference proteome</keyword>
<reference evidence="2 3" key="1">
    <citation type="submission" date="2023-12" db="EMBL/GenBank/DDBJ databases">
        <title>Gut-associated functions are favored during microbiome assembly across C. elegans life.</title>
        <authorList>
            <person name="Zimmermann J."/>
        </authorList>
    </citation>
    <scope>NUCLEOTIDE SEQUENCE [LARGE SCALE GENOMIC DNA]</scope>
    <source>
        <strain evidence="2 3">BIGb0393</strain>
    </source>
</reference>
<evidence type="ECO:0000313" key="2">
    <source>
        <dbReference type="EMBL" id="MEJ5046025.1"/>
    </source>
</evidence>
<protein>
    <submittedName>
        <fullName evidence="2">Uncharacterized protein</fullName>
    </submittedName>
</protein>
<proteinExistence type="predicted"/>
<evidence type="ECO:0000313" key="3">
    <source>
        <dbReference type="Proteomes" id="UP001362100"/>
    </source>
</evidence>
<accession>A0ABU8PTK3</accession>
<comment type="caution">
    <text evidence="2">The sequence shown here is derived from an EMBL/GenBank/DDBJ whole genome shotgun (WGS) entry which is preliminary data.</text>
</comment>
<name>A0ABU8PTK3_9GAMM</name>
<dbReference type="EMBL" id="JBBGZW010000001">
    <property type="protein sequence ID" value="MEJ5046025.1"/>
    <property type="molecule type" value="Genomic_DNA"/>
</dbReference>
<dbReference type="Proteomes" id="UP001362100">
    <property type="component" value="Unassembled WGS sequence"/>
</dbReference>
<evidence type="ECO:0000256" key="1">
    <source>
        <dbReference type="SAM" id="Phobius"/>
    </source>
</evidence>
<keyword evidence="1" id="KW-0472">Membrane</keyword>
<keyword evidence="1" id="KW-0812">Transmembrane</keyword>
<feature type="transmembrane region" description="Helical" evidence="1">
    <location>
        <begin position="12"/>
        <end position="29"/>
    </location>
</feature>
<sequence>MLNAQAFKKRHALWIFLILAIVYAIYMLSKISPLEQSIIHEEKINNQVNIFITEASAGATTNFSYNFYLYDSSKSAENFKSALKDDYSPFLITSDANALSKVERGVIYLDVKGKVFVFNNTPAYKYNNSIYTVPVVITARPY</sequence>
<keyword evidence="1" id="KW-1133">Transmembrane helix</keyword>